<comment type="subcellular location">
    <subcellularLocation>
        <location evidence="1">Cell membrane</location>
        <topology evidence="1">Multi-pass membrane protein</topology>
    </subcellularLocation>
</comment>
<feature type="region of interest" description="Disordered" evidence="7">
    <location>
        <begin position="315"/>
        <end position="349"/>
    </location>
</feature>
<dbReference type="Pfam" id="PF21082">
    <property type="entry name" value="MS_channel_3rd"/>
    <property type="match status" value="1"/>
</dbReference>
<gene>
    <name evidence="11" type="ORF">HISP_05275</name>
</gene>
<accession>V5TJD1</accession>
<evidence type="ECO:0000256" key="4">
    <source>
        <dbReference type="ARBA" id="ARBA00022692"/>
    </source>
</evidence>
<dbReference type="Gene3D" id="2.30.30.60">
    <property type="match status" value="1"/>
</dbReference>
<dbReference type="Proteomes" id="UP000018572">
    <property type="component" value="Chromosome 1"/>
</dbReference>
<comment type="similarity">
    <text evidence="2">Belongs to the MscS (TC 1.A.23) family.</text>
</comment>
<dbReference type="KEGG" id="hhn:HISP_05275"/>
<evidence type="ECO:0000256" key="7">
    <source>
        <dbReference type="SAM" id="MobiDB-lite"/>
    </source>
</evidence>
<evidence type="ECO:0000259" key="10">
    <source>
        <dbReference type="Pfam" id="PF21082"/>
    </source>
</evidence>
<dbReference type="Gene3D" id="3.30.70.100">
    <property type="match status" value="1"/>
</dbReference>
<name>V5TJD1_HALHI</name>
<feature type="transmembrane region" description="Helical" evidence="8">
    <location>
        <begin position="38"/>
        <end position="60"/>
    </location>
</feature>
<dbReference type="GO" id="GO:0008381">
    <property type="term" value="F:mechanosensitive monoatomic ion channel activity"/>
    <property type="evidence" value="ECO:0007669"/>
    <property type="project" value="InterPro"/>
</dbReference>
<dbReference type="Gene3D" id="1.10.287.1260">
    <property type="match status" value="1"/>
</dbReference>
<feature type="domain" description="Mechanosensitive ion channel MscS" evidence="9">
    <location>
        <begin position="126"/>
        <end position="192"/>
    </location>
</feature>
<feature type="transmembrane region" description="Helical" evidence="8">
    <location>
        <begin position="80"/>
        <end position="101"/>
    </location>
</feature>
<feature type="transmembrane region" description="Helical" evidence="8">
    <location>
        <begin position="107"/>
        <end position="136"/>
    </location>
</feature>
<dbReference type="PANTHER" id="PTHR30221">
    <property type="entry name" value="SMALL-CONDUCTANCE MECHANOSENSITIVE CHANNEL"/>
    <property type="match status" value="1"/>
</dbReference>
<sequence>MRFGPVWPLQTPTPTPTETATEVATDIGGLLPFDIPMWVVNIGESLIVVGLAIVVSRLLVRLLGRRVAQQFRRPSLTRTALRGIRASVYIFALLTILNIYGLRLTDIGLSVAIFSAVVGVVLAPILGSYISGMFLLADQPYEIGDMIELADTGQRGFVEDITLRHTKMFTLDNTFLVIPNGEIRQRDVINYSAEDSRTRLSLDVLVTYESDIAAARTLIEAAAREVDNVISGGPDIRVGAARYPASPTVYINNFADHGVLLTLRYWVTEPYKLLAARSKVQTNVWRRLEDASVEIAYPHSHLYFDDTSGEMNVSLNDGLSGLNNGGRSHTATGDSPVPPRQDPDDLADE</sequence>
<dbReference type="EMBL" id="CP006884">
    <property type="protein sequence ID" value="AHB65446.1"/>
    <property type="molecule type" value="Genomic_DNA"/>
</dbReference>
<dbReference type="Pfam" id="PF00924">
    <property type="entry name" value="MS_channel_2nd"/>
    <property type="match status" value="1"/>
</dbReference>
<dbReference type="InterPro" id="IPR010920">
    <property type="entry name" value="LSM_dom_sf"/>
</dbReference>
<dbReference type="InterPro" id="IPR045275">
    <property type="entry name" value="MscS_archaea/bacteria_type"/>
</dbReference>
<evidence type="ECO:0000313" key="12">
    <source>
        <dbReference type="Proteomes" id="UP000018572"/>
    </source>
</evidence>
<organism evidence="11 12">
    <name type="scientific">Haloarcula hispanica N601</name>
    <dbReference type="NCBI Taxonomy" id="1417673"/>
    <lineage>
        <taxon>Archaea</taxon>
        <taxon>Methanobacteriati</taxon>
        <taxon>Methanobacteriota</taxon>
        <taxon>Stenosarchaea group</taxon>
        <taxon>Halobacteria</taxon>
        <taxon>Halobacteriales</taxon>
        <taxon>Haloarculaceae</taxon>
        <taxon>Haloarcula</taxon>
    </lineage>
</organism>
<evidence type="ECO:0000256" key="3">
    <source>
        <dbReference type="ARBA" id="ARBA00022475"/>
    </source>
</evidence>
<dbReference type="AlphaFoldDB" id="V5TJD1"/>
<dbReference type="GO" id="GO:0005886">
    <property type="term" value="C:plasma membrane"/>
    <property type="evidence" value="ECO:0007669"/>
    <property type="project" value="UniProtKB-SubCell"/>
</dbReference>
<evidence type="ECO:0000259" key="9">
    <source>
        <dbReference type="Pfam" id="PF00924"/>
    </source>
</evidence>
<dbReference type="InterPro" id="IPR006685">
    <property type="entry name" value="MscS_channel_2nd"/>
</dbReference>
<dbReference type="InterPro" id="IPR049278">
    <property type="entry name" value="MS_channel_C"/>
</dbReference>
<dbReference type="InterPro" id="IPR023408">
    <property type="entry name" value="MscS_beta-dom_sf"/>
</dbReference>
<evidence type="ECO:0000313" key="11">
    <source>
        <dbReference type="EMBL" id="AHB65446.1"/>
    </source>
</evidence>
<proteinExistence type="inferred from homology"/>
<keyword evidence="6 8" id="KW-0472">Membrane</keyword>
<keyword evidence="3" id="KW-1003">Cell membrane</keyword>
<evidence type="ECO:0000256" key="1">
    <source>
        <dbReference type="ARBA" id="ARBA00004651"/>
    </source>
</evidence>
<evidence type="ECO:0000256" key="5">
    <source>
        <dbReference type="ARBA" id="ARBA00022989"/>
    </source>
</evidence>
<feature type="compositionally biased region" description="Low complexity" evidence="7">
    <location>
        <begin position="315"/>
        <end position="328"/>
    </location>
</feature>
<reference evidence="11 12" key="1">
    <citation type="journal article" date="2014" name="Genome Announc.">
        <title>Complete Genome Sequence of the Extremely Halophilic Archaeon Haloarcula hispanica Strain N601.</title>
        <authorList>
            <person name="Ding J.Y."/>
            <person name="Chiang P.W."/>
            <person name="Hong M.J."/>
            <person name="Dyall-Smith M."/>
            <person name="Tang S.L."/>
        </authorList>
    </citation>
    <scope>NUCLEOTIDE SEQUENCE [LARGE SCALE GENOMIC DNA]</scope>
    <source>
        <strain evidence="11 12">N601</strain>
    </source>
</reference>
<dbReference type="PANTHER" id="PTHR30221:SF20">
    <property type="entry name" value="SMALL-CONDUCTANCE MECHANOSENSITIVE CHANNEL"/>
    <property type="match status" value="1"/>
</dbReference>
<dbReference type="GeneID" id="23803688"/>
<dbReference type="RefSeq" id="WP_023843186.1">
    <property type="nucleotide sequence ID" value="NC_023013.1"/>
</dbReference>
<keyword evidence="12" id="KW-1185">Reference proteome</keyword>
<dbReference type="InterPro" id="IPR011066">
    <property type="entry name" value="MscS_channel_C_sf"/>
</dbReference>
<dbReference type="SUPFAM" id="SSF82689">
    <property type="entry name" value="Mechanosensitive channel protein MscS (YggB), C-terminal domain"/>
    <property type="match status" value="1"/>
</dbReference>
<dbReference type="HOGENOM" id="CLU_037945_2_1_2"/>
<keyword evidence="4 8" id="KW-0812">Transmembrane</keyword>
<evidence type="ECO:0000256" key="8">
    <source>
        <dbReference type="SAM" id="Phobius"/>
    </source>
</evidence>
<feature type="domain" description="Mechanosensitive ion channel MscS C-terminal" evidence="10">
    <location>
        <begin position="202"/>
        <end position="295"/>
    </location>
</feature>
<evidence type="ECO:0000256" key="6">
    <source>
        <dbReference type="ARBA" id="ARBA00023136"/>
    </source>
</evidence>
<dbReference type="SUPFAM" id="SSF50182">
    <property type="entry name" value="Sm-like ribonucleoproteins"/>
    <property type="match status" value="1"/>
</dbReference>
<evidence type="ECO:0000256" key="2">
    <source>
        <dbReference type="ARBA" id="ARBA00008017"/>
    </source>
</evidence>
<protein>
    <submittedName>
        <fullName evidence="11">Mechanosensitive ion channel protein MscS</fullName>
    </submittedName>
</protein>
<keyword evidence="5 8" id="KW-1133">Transmembrane helix</keyword>